<dbReference type="Proteomes" id="UP000198870">
    <property type="component" value="Unassembled WGS sequence"/>
</dbReference>
<reference evidence="2 3" key="1">
    <citation type="submission" date="2016-10" db="EMBL/GenBank/DDBJ databases">
        <authorList>
            <person name="de Groot N.N."/>
        </authorList>
    </citation>
    <scope>NUCLEOTIDE SEQUENCE [LARGE SCALE GENOMIC DNA]</scope>
    <source>
        <strain evidence="2 3">AA1</strain>
    </source>
</reference>
<accession>A0A1G5JL92</accession>
<feature type="region of interest" description="Disordered" evidence="1">
    <location>
        <begin position="1"/>
        <end position="39"/>
    </location>
</feature>
<organism evidence="2 3">
    <name type="scientific">Desulfoluna spongiiphila</name>
    <dbReference type="NCBI Taxonomy" id="419481"/>
    <lineage>
        <taxon>Bacteria</taxon>
        <taxon>Pseudomonadati</taxon>
        <taxon>Thermodesulfobacteriota</taxon>
        <taxon>Desulfobacteria</taxon>
        <taxon>Desulfobacterales</taxon>
        <taxon>Desulfolunaceae</taxon>
        <taxon>Desulfoluna</taxon>
    </lineage>
</organism>
<dbReference type="EMBL" id="FMUX01000033">
    <property type="protein sequence ID" value="SCY88934.1"/>
    <property type="molecule type" value="Genomic_DNA"/>
</dbReference>
<dbReference type="STRING" id="419481.SAMN05216233_13320"/>
<proteinExistence type="predicted"/>
<feature type="compositionally biased region" description="Basic and acidic residues" evidence="1">
    <location>
        <begin position="1"/>
        <end position="10"/>
    </location>
</feature>
<keyword evidence="3" id="KW-1185">Reference proteome</keyword>
<name>A0A1G5JL92_9BACT</name>
<evidence type="ECO:0000313" key="3">
    <source>
        <dbReference type="Proteomes" id="UP000198870"/>
    </source>
</evidence>
<dbReference type="AlphaFoldDB" id="A0A1G5JL92"/>
<gene>
    <name evidence="2" type="ORF">SAMN05216233_13320</name>
</gene>
<protein>
    <submittedName>
        <fullName evidence="2">Uncharacterized protein</fullName>
    </submittedName>
</protein>
<sequence>MIFEGKKPYTMEKPAVKQKAPPPPPTPRHREPRKYDNDV</sequence>
<evidence type="ECO:0000313" key="2">
    <source>
        <dbReference type="EMBL" id="SCY88934.1"/>
    </source>
</evidence>
<evidence type="ECO:0000256" key="1">
    <source>
        <dbReference type="SAM" id="MobiDB-lite"/>
    </source>
</evidence>